<dbReference type="RefSeq" id="WP_159807617.1">
    <property type="nucleotide sequence ID" value="NZ_BLJE01000002.1"/>
</dbReference>
<accession>A0A6N6JIB5</accession>
<dbReference type="AlphaFoldDB" id="A0A6N6JIB5"/>
<dbReference type="SUPFAM" id="SSF51161">
    <property type="entry name" value="Trimeric LpxA-like enzymes"/>
    <property type="match status" value="1"/>
</dbReference>
<proteinExistence type="predicted"/>
<dbReference type="InterPro" id="IPR011004">
    <property type="entry name" value="Trimer_LpxA-like_sf"/>
</dbReference>
<comment type="caution">
    <text evidence="1">The sequence shown here is derived from an EMBL/GenBank/DDBJ whole genome shotgun (WGS) entry which is preliminary data.</text>
</comment>
<evidence type="ECO:0000313" key="1">
    <source>
        <dbReference type="EMBL" id="GFE65570.1"/>
    </source>
</evidence>
<evidence type="ECO:0000313" key="2">
    <source>
        <dbReference type="Proteomes" id="UP000436822"/>
    </source>
</evidence>
<sequence length="72" mass="7631">MGLFSKARLDWYSHANPDGSKGGMVSVDAEIDDGVHIPVSAVVMPNVHVTADMEIENGALVTSEGSLKFTLD</sequence>
<organism evidence="1 2">
    <name type="scientific">Litoreibacter roseus</name>
    <dbReference type="NCBI Taxonomy" id="2601869"/>
    <lineage>
        <taxon>Bacteria</taxon>
        <taxon>Pseudomonadati</taxon>
        <taxon>Pseudomonadota</taxon>
        <taxon>Alphaproteobacteria</taxon>
        <taxon>Rhodobacterales</taxon>
        <taxon>Roseobacteraceae</taxon>
        <taxon>Litoreibacter</taxon>
    </lineage>
</organism>
<dbReference type="EMBL" id="BLJE01000002">
    <property type="protein sequence ID" value="GFE65570.1"/>
    <property type="molecule type" value="Genomic_DNA"/>
</dbReference>
<gene>
    <name evidence="1" type="ORF">KIN_26440</name>
</gene>
<dbReference type="Proteomes" id="UP000436822">
    <property type="component" value="Unassembled WGS sequence"/>
</dbReference>
<keyword evidence="2" id="KW-1185">Reference proteome</keyword>
<protein>
    <submittedName>
        <fullName evidence="1">Uncharacterized protein</fullName>
    </submittedName>
</protein>
<name>A0A6N6JIB5_9RHOB</name>
<reference evidence="1 2" key="1">
    <citation type="submission" date="2019-12" db="EMBL/GenBank/DDBJ databases">
        <title>Litoreibacter badius sp. nov., a novel bacteriochlorophyll a-containing bacterium in the genus Litoreibacter.</title>
        <authorList>
            <person name="Kanamuro M."/>
            <person name="Takabe Y."/>
            <person name="Mori K."/>
            <person name="Takaichi S."/>
            <person name="Hanada S."/>
        </authorList>
    </citation>
    <scope>NUCLEOTIDE SEQUENCE [LARGE SCALE GENOMIC DNA]</scope>
    <source>
        <strain evidence="1 2">K6</strain>
    </source>
</reference>